<accession>A0A2P2Q4W8</accession>
<reference evidence="1" key="1">
    <citation type="submission" date="2018-02" db="EMBL/GenBank/DDBJ databases">
        <title>Rhizophora mucronata_Transcriptome.</title>
        <authorList>
            <person name="Meera S.P."/>
            <person name="Sreeshan A."/>
            <person name="Augustine A."/>
        </authorList>
    </citation>
    <scope>NUCLEOTIDE SEQUENCE</scope>
    <source>
        <tissue evidence="1">Leaf</tissue>
    </source>
</reference>
<organism evidence="1">
    <name type="scientific">Rhizophora mucronata</name>
    <name type="common">Asiatic mangrove</name>
    <dbReference type="NCBI Taxonomy" id="61149"/>
    <lineage>
        <taxon>Eukaryota</taxon>
        <taxon>Viridiplantae</taxon>
        <taxon>Streptophyta</taxon>
        <taxon>Embryophyta</taxon>
        <taxon>Tracheophyta</taxon>
        <taxon>Spermatophyta</taxon>
        <taxon>Magnoliopsida</taxon>
        <taxon>eudicotyledons</taxon>
        <taxon>Gunneridae</taxon>
        <taxon>Pentapetalae</taxon>
        <taxon>rosids</taxon>
        <taxon>fabids</taxon>
        <taxon>Malpighiales</taxon>
        <taxon>Rhizophoraceae</taxon>
        <taxon>Rhizophora</taxon>
    </lineage>
</organism>
<evidence type="ECO:0000313" key="1">
    <source>
        <dbReference type="EMBL" id="MBX62015.1"/>
    </source>
</evidence>
<protein>
    <submittedName>
        <fullName evidence="1">Uncharacterized protein</fullName>
    </submittedName>
</protein>
<proteinExistence type="predicted"/>
<dbReference type="AlphaFoldDB" id="A0A2P2Q4W8"/>
<name>A0A2P2Q4W8_RHIMU</name>
<dbReference type="EMBL" id="GGEC01081531">
    <property type="protein sequence ID" value="MBX62015.1"/>
    <property type="molecule type" value="Transcribed_RNA"/>
</dbReference>
<sequence>MNTAVFLFPLIPEGHRFDSVKIL</sequence>